<dbReference type="PANTHER" id="PTHR28018:SF3">
    <property type="entry name" value="RESPIRATORY SUPERCOMPLEX FACTOR 2, MITOCHONDRIAL"/>
    <property type="match status" value="1"/>
</dbReference>
<dbReference type="GO" id="GO:0005739">
    <property type="term" value="C:mitochondrion"/>
    <property type="evidence" value="ECO:0007669"/>
    <property type="project" value="UniProtKB-SubCell"/>
</dbReference>
<keyword evidence="2 5" id="KW-0812">Transmembrane</keyword>
<evidence type="ECO:0000256" key="1">
    <source>
        <dbReference type="ARBA" id="ARBA00004173"/>
    </source>
</evidence>
<dbReference type="PROSITE" id="PS51503">
    <property type="entry name" value="HIG1"/>
    <property type="match status" value="1"/>
</dbReference>
<feature type="domain" description="HIG1" evidence="6">
    <location>
        <begin position="90"/>
        <end position="181"/>
    </location>
</feature>
<feature type="transmembrane region" description="Helical" evidence="5">
    <location>
        <begin position="50"/>
        <end position="69"/>
    </location>
</feature>
<evidence type="ECO:0000256" key="2">
    <source>
        <dbReference type="ARBA" id="ARBA00022692"/>
    </source>
</evidence>
<reference evidence="7 8" key="1">
    <citation type="submission" date="2024-01" db="EMBL/GenBank/DDBJ databases">
        <title>Comparative genomics of Cryptococcus and Kwoniella reveals pathogenesis evolution and contrasting modes of karyotype evolution via chromosome fusion or intercentromeric recombination.</title>
        <authorList>
            <person name="Coelho M.A."/>
            <person name="David-Palma M."/>
            <person name="Shea T."/>
            <person name="Bowers K."/>
            <person name="McGinley-Smith S."/>
            <person name="Mohammad A.W."/>
            <person name="Gnirke A."/>
            <person name="Yurkov A.M."/>
            <person name="Nowrousian M."/>
            <person name="Sun S."/>
            <person name="Cuomo C.A."/>
            <person name="Heitman J."/>
        </authorList>
    </citation>
    <scope>NUCLEOTIDE SEQUENCE [LARGE SCALE GENOMIC DNA]</scope>
    <source>
        <strain evidence="7 8">CBS 6074</strain>
    </source>
</reference>
<accession>A0AAX4JZ44</accession>
<keyword evidence="3 5" id="KW-1133">Transmembrane helix</keyword>
<comment type="subcellular location">
    <subcellularLocation>
        <location evidence="1">Mitochondrion</location>
    </subcellularLocation>
</comment>
<evidence type="ECO:0000313" key="7">
    <source>
        <dbReference type="EMBL" id="WWC90139.1"/>
    </source>
</evidence>
<gene>
    <name evidence="7" type="ORF">L201_005072</name>
</gene>
<keyword evidence="8" id="KW-1185">Reference proteome</keyword>
<evidence type="ECO:0000256" key="5">
    <source>
        <dbReference type="SAM" id="Phobius"/>
    </source>
</evidence>
<dbReference type="AlphaFoldDB" id="A0AAX4JZ44"/>
<proteinExistence type="predicted"/>
<sequence>MKLATAEDIRQYNDATINGGVRGLFIGLGISLPGFYLINKRSAYYRGLPLPLRALGYVMVIVPSISIAAEKEGEAFTRSQYTGIAQRELDREAQIEHQRWQNLSTISKFGDWAARHKYGLLAASWVGSLGGAWALVNRNKFQTTSQKLVQARMWAQGLTVGLLMATALMTGFDSTKGEEPRLPGEDHTWRAILESDPHLNDDERRRLHEIKQAVVDRKEQIVKETAIPKK</sequence>
<feature type="transmembrane region" description="Helical" evidence="5">
    <location>
        <begin position="20"/>
        <end position="38"/>
    </location>
</feature>
<dbReference type="GO" id="GO:0033617">
    <property type="term" value="P:mitochondrial respiratory chain complex IV assembly"/>
    <property type="evidence" value="ECO:0007669"/>
    <property type="project" value="TreeGrafter"/>
</dbReference>
<organism evidence="7 8">
    <name type="scientific">Kwoniella dendrophila CBS 6074</name>
    <dbReference type="NCBI Taxonomy" id="1295534"/>
    <lineage>
        <taxon>Eukaryota</taxon>
        <taxon>Fungi</taxon>
        <taxon>Dikarya</taxon>
        <taxon>Basidiomycota</taxon>
        <taxon>Agaricomycotina</taxon>
        <taxon>Tremellomycetes</taxon>
        <taxon>Tremellales</taxon>
        <taxon>Cryptococcaceae</taxon>
        <taxon>Kwoniella</taxon>
    </lineage>
</organism>
<evidence type="ECO:0000256" key="3">
    <source>
        <dbReference type="ARBA" id="ARBA00022989"/>
    </source>
</evidence>
<keyword evidence="4 5" id="KW-0472">Membrane</keyword>
<dbReference type="RefSeq" id="XP_066076902.1">
    <property type="nucleotide sequence ID" value="XM_066220805.1"/>
</dbReference>
<dbReference type="Gene3D" id="6.10.140.1320">
    <property type="match status" value="1"/>
</dbReference>
<dbReference type="InterPro" id="IPR040153">
    <property type="entry name" value="Rcf2"/>
</dbReference>
<dbReference type="GeneID" id="91095742"/>
<dbReference type="InterPro" id="IPR007667">
    <property type="entry name" value="Hypoxia_induced_domain"/>
</dbReference>
<protein>
    <recommendedName>
        <fullName evidence="6">HIG1 domain-containing protein</fullName>
    </recommendedName>
</protein>
<dbReference type="PANTHER" id="PTHR28018">
    <property type="entry name" value="RESPIRATORY SUPERCOMPLEX FACTOR 2, MITOCHONDRIAL"/>
    <property type="match status" value="1"/>
</dbReference>
<dbReference type="Proteomes" id="UP001355207">
    <property type="component" value="Chromosome 6"/>
</dbReference>
<evidence type="ECO:0000313" key="8">
    <source>
        <dbReference type="Proteomes" id="UP001355207"/>
    </source>
</evidence>
<dbReference type="EMBL" id="CP144103">
    <property type="protein sequence ID" value="WWC90139.1"/>
    <property type="molecule type" value="Genomic_DNA"/>
</dbReference>
<name>A0AAX4JZ44_9TREE</name>
<evidence type="ECO:0000259" key="6">
    <source>
        <dbReference type="PROSITE" id="PS51503"/>
    </source>
</evidence>
<dbReference type="Pfam" id="PF04588">
    <property type="entry name" value="HIG_1_N"/>
    <property type="match status" value="1"/>
</dbReference>
<evidence type="ECO:0000256" key="4">
    <source>
        <dbReference type="ARBA" id="ARBA00023136"/>
    </source>
</evidence>
<feature type="transmembrane region" description="Helical" evidence="5">
    <location>
        <begin position="118"/>
        <end position="136"/>
    </location>
</feature>